<evidence type="ECO:0000256" key="7">
    <source>
        <dbReference type="ARBA" id="ARBA00023157"/>
    </source>
</evidence>
<comment type="similarity">
    <text evidence="3 13">Belongs to the glycosyl hydrolase 47 family.</text>
</comment>
<keyword evidence="4 11" id="KW-0479">Metal-binding</keyword>
<dbReference type="Proteomes" id="UP000001640">
    <property type="component" value="Chromosome 10"/>
</dbReference>
<feature type="disulfide bond" evidence="12">
    <location>
        <begin position="351"/>
        <end position="396"/>
    </location>
</feature>
<evidence type="ECO:0000256" key="8">
    <source>
        <dbReference type="ARBA" id="ARBA00047669"/>
    </source>
</evidence>
<evidence type="ECO:0000256" key="3">
    <source>
        <dbReference type="ARBA" id="ARBA00007658"/>
    </source>
</evidence>
<reference evidence="14 15" key="1">
    <citation type="journal article" date="2011" name="Proc. Natl. Acad. Sci. U.S.A.">
        <title>Evolutionary erosion of yeast sex chromosomes by mating-type switching accidents.</title>
        <authorList>
            <person name="Gordon J.L."/>
            <person name="Armisen D."/>
            <person name="Proux-Wera E."/>
            <person name="Oheigeartaigh S.S."/>
            <person name="Byrne K.P."/>
            <person name="Wolfe K.H."/>
        </authorList>
    </citation>
    <scope>NUCLEOTIDE SEQUENCE [LARGE SCALE GENOMIC DNA]</scope>
    <source>
        <strain evidence="15">ATCC 76901 / BCRC 22586 / CBS 4309 / NBRC 1992 / NRRL Y-12630</strain>
    </source>
</reference>
<evidence type="ECO:0000256" key="13">
    <source>
        <dbReference type="RuleBase" id="RU361193"/>
    </source>
</evidence>
<feature type="active site" description="Proton donor" evidence="10">
    <location>
        <position position="137"/>
    </location>
</feature>
<dbReference type="GO" id="GO:0005783">
    <property type="term" value="C:endoplasmic reticulum"/>
    <property type="evidence" value="ECO:0007669"/>
    <property type="project" value="EnsemblFungi"/>
</dbReference>
<keyword evidence="7 12" id="KW-1015">Disulfide bond</keyword>
<name>G0VL06_NAUCA</name>
<sequence>MSSYKSTSIIVVLVSILCYIYKLQISKEVYPPPLKYNQLTTPGDQIETIFLESWYDYVKYGFGYDIYHPISHTGENMPSDGNPLGWIIVDSIDTMMLMYNSTSLYKDEFHQEIMNVESWVANELDYSVVNAEINIFETTIRMLGGLLSAYYLSNELNIPDSTPQVYLQRAIQLADRLTPAFSQSQTGIPFSSINLLTGRAVKNHQDNGASSTAEFTTLQLEFKYLAYLTGNVTYWQLVENVYPPLYQNNDLLSPEPFDSLIPIFTLPDTGKFSTTNIRLGSRGDSFYEYLIKQYLQTHETLYYDLFRHSMDSVKRHLVGHTVGPSHLLYIGERVNGLQHGELSSKMDHLVCFLGGALAMGATQGAPIDEARTAANGFWNDDRESDWEMAQNLTQTCYRMYHDNEVSGLSPEIVVFNDGTHNEEITDKNQEFYVKPLDKHTLQRPETVESIMFLHHLSSDPAQKQMYRQWGAEILDNFAKNTCVDCEVDNHRRYVSLDDCFVQPTLKRDNLESFWLAETLKYLYLLFDDESESKMTEWVFNTEAHVFPVLSSVELEKLGLVTGWSI</sequence>
<dbReference type="GeneID" id="96905891"/>
<dbReference type="Pfam" id="PF01532">
    <property type="entry name" value="Glyco_hydro_47"/>
    <property type="match status" value="1"/>
</dbReference>
<evidence type="ECO:0000313" key="14">
    <source>
        <dbReference type="EMBL" id="CCC72195.1"/>
    </source>
</evidence>
<evidence type="ECO:0000313" key="15">
    <source>
        <dbReference type="Proteomes" id="UP000001640"/>
    </source>
</evidence>
<dbReference type="InterPro" id="IPR012341">
    <property type="entry name" value="6hp_glycosidase-like_sf"/>
</dbReference>
<dbReference type="FunCoup" id="G0VL06">
    <property type="interactions" value="917"/>
</dbReference>
<evidence type="ECO:0000256" key="9">
    <source>
        <dbReference type="ARBA" id="ARBA00048605"/>
    </source>
</evidence>
<keyword evidence="6 11" id="KW-0106">Calcium</keyword>
<dbReference type="PANTHER" id="PTHR11742:SF55">
    <property type="entry name" value="ENDOPLASMIC RETICULUM MANNOSYL-OLIGOSACCHARIDE 1,2-ALPHA-MANNOSIDASE"/>
    <property type="match status" value="1"/>
</dbReference>
<evidence type="ECO:0000256" key="4">
    <source>
        <dbReference type="ARBA" id="ARBA00022723"/>
    </source>
</evidence>
<evidence type="ECO:0000256" key="1">
    <source>
        <dbReference type="ARBA" id="ARBA00001913"/>
    </source>
</evidence>
<dbReference type="STRING" id="1064592.G0VL06"/>
<comment type="cofactor">
    <cofactor evidence="1 11">
        <name>Ca(2+)</name>
        <dbReference type="ChEBI" id="CHEBI:29108"/>
    </cofactor>
</comment>
<evidence type="ECO:0000256" key="11">
    <source>
        <dbReference type="PIRSR" id="PIRSR601382-2"/>
    </source>
</evidence>
<dbReference type="InterPro" id="IPR001382">
    <property type="entry name" value="Glyco_hydro_47"/>
</dbReference>
<organism evidence="14 15">
    <name type="scientific">Naumovozyma castellii</name>
    <name type="common">Yeast</name>
    <name type="synonym">Saccharomyces castellii</name>
    <dbReference type="NCBI Taxonomy" id="27288"/>
    <lineage>
        <taxon>Eukaryota</taxon>
        <taxon>Fungi</taxon>
        <taxon>Dikarya</taxon>
        <taxon>Ascomycota</taxon>
        <taxon>Saccharomycotina</taxon>
        <taxon>Saccharomycetes</taxon>
        <taxon>Saccharomycetales</taxon>
        <taxon>Saccharomycetaceae</taxon>
        <taxon>Naumovozyma</taxon>
    </lineage>
</organism>
<evidence type="ECO:0000256" key="10">
    <source>
        <dbReference type="PIRSR" id="PIRSR601382-1"/>
    </source>
</evidence>
<reference key="2">
    <citation type="submission" date="2011-08" db="EMBL/GenBank/DDBJ databases">
        <title>Genome sequence of Naumovozyma castellii.</title>
        <authorList>
            <person name="Gordon J.L."/>
            <person name="Armisen D."/>
            <person name="Proux-Wera E."/>
            <person name="OhEigeartaigh S.S."/>
            <person name="Byrne K.P."/>
            <person name="Wolfe K.H."/>
        </authorList>
    </citation>
    <scope>NUCLEOTIDE SEQUENCE</scope>
    <source>
        <strain>Type strain:CBS 4309</strain>
    </source>
</reference>
<evidence type="ECO:0000256" key="5">
    <source>
        <dbReference type="ARBA" id="ARBA00022801"/>
    </source>
</evidence>
<feature type="active site" evidence="10">
    <location>
        <position position="445"/>
    </location>
</feature>
<dbReference type="EC" id="3.2.1.-" evidence="13"/>
<keyword evidence="5 13" id="KW-0378">Hydrolase</keyword>
<gene>
    <name evidence="14" type="primary">NCAS0J02160</name>
    <name evidence="14" type="ordered locus">NCAS_0J02160</name>
</gene>
<dbReference type="KEGG" id="ncs:NCAS_0J02160"/>
<comment type="catalytic activity">
    <reaction evidence="8">
        <text>N(4)-(alpha-D-Man-(1-&gt;2)-alpha-D-Man-(1-&gt;2)-alpha-D-Man-(1-&gt;3)-[alpha-D-Man-(1-&gt;3)-[alpha-D-Man-(1-&gt;2)-alpha-D-Man-(1-&gt;6)]-alpha-D-Man-(1-&gt;6)]-beta-D-Man-(1-&gt;4)-beta-D-GlcNAc-(1-&gt;4)-beta-D-GlcNAc)-L-asparaginyl-[protein] (N-glucan mannose isomer 8A1,2,3B1,3) + 3 H2O = N(4)-(alpha-D-Man-(1-&gt;3)-[alpha-D-Man-(1-&gt;3)-[alpha-D-Man-(1-&gt;6)]-alpha-D-Man-(1-&gt;6)]-beta-D-Man-(1-&gt;4)-beta-D-GlcNAc-(1-&gt;4)-beta-D-GlcNAc)-L-asparaginyl-[protein] (N-glucan mannose isomer 5A1,2) + 3 beta-D-mannose</text>
        <dbReference type="Rhea" id="RHEA:56028"/>
        <dbReference type="Rhea" id="RHEA-COMP:14358"/>
        <dbReference type="Rhea" id="RHEA-COMP:14367"/>
        <dbReference type="ChEBI" id="CHEBI:15377"/>
        <dbReference type="ChEBI" id="CHEBI:28563"/>
        <dbReference type="ChEBI" id="CHEBI:59087"/>
        <dbReference type="ChEBI" id="CHEBI:60628"/>
        <dbReference type="EC" id="3.2.1.113"/>
    </reaction>
</comment>
<dbReference type="InterPro" id="IPR036026">
    <property type="entry name" value="Seven-hairpin_glycosidases"/>
</dbReference>
<keyword evidence="13" id="KW-0326">Glycosidase</keyword>
<dbReference type="eggNOG" id="KOG2431">
    <property type="taxonomic scope" value="Eukaryota"/>
</dbReference>
<dbReference type="OrthoDB" id="8118055at2759"/>
<dbReference type="PRINTS" id="PR00747">
    <property type="entry name" value="GLYHDRLASE47"/>
</dbReference>
<dbReference type="GO" id="GO:0036503">
    <property type="term" value="P:ERAD pathway"/>
    <property type="evidence" value="ECO:0007669"/>
    <property type="project" value="EnsemblFungi"/>
</dbReference>
<dbReference type="Gene3D" id="1.50.10.10">
    <property type="match status" value="1"/>
</dbReference>
<evidence type="ECO:0000256" key="2">
    <source>
        <dbReference type="ARBA" id="ARBA00004922"/>
    </source>
</evidence>
<dbReference type="GO" id="GO:0016020">
    <property type="term" value="C:membrane"/>
    <property type="evidence" value="ECO:0007669"/>
    <property type="project" value="InterPro"/>
</dbReference>
<dbReference type="HOGENOM" id="CLU_003818_3_0_1"/>
<dbReference type="GO" id="GO:0004571">
    <property type="term" value="F:mannosyl-oligosaccharide 1,2-alpha-mannosidase activity"/>
    <property type="evidence" value="ECO:0007669"/>
    <property type="project" value="UniProtKB-EC"/>
</dbReference>
<dbReference type="AlphaFoldDB" id="G0VL06"/>
<dbReference type="GO" id="GO:0005509">
    <property type="term" value="F:calcium ion binding"/>
    <property type="evidence" value="ECO:0007669"/>
    <property type="project" value="EnsemblFungi"/>
</dbReference>
<comment type="catalytic activity">
    <reaction evidence="9">
        <text>N(4)-(alpha-D-Man-(1-&gt;2)-alpha-D-Man-(1-&gt;2)-alpha-D-Man-(1-&gt;3)-[alpha-D-Man-(1-&gt;2)-alpha-D-Man-(1-&gt;3)-[alpha-D-Man-(1-&gt;2)-alpha-D-Man-(1-&gt;6)]-alpha-D-Man-(1-&gt;6)]-beta-D-Man-(1-&gt;4)-beta-D-GlcNAc-(1-&gt;4)-beta-D-GlcNAc)-L-asparaginyl-[protein] (N-glucan mannose isomer 9A1,2,3B1,2,3) + 4 H2O = N(4)-(alpha-D-Man-(1-&gt;3)-[alpha-D-Man-(1-&gt;3)-[alpha-D-Man-(1-&gt;6)]-alpha-D-Man-(1-&gt;6)]-beta-D-Man-(1-&gt;4)-beta-D-GlcNAc-(1-&gt;4)-beta-D-GlcNAc)-L-asparaginyl-[protein] (N-glucan mannose isomer 5A1,2) + 4 beta-D-mannose</text>
        <dbReference type="Rhea" id="RHEA:56008"/>
        <dbReference type="Rhea" id="RHEA-COMP:14356"/>
        <dbReference type="Rhea" id="RHEA-COMP:14367"/>
        <dbReference type="ChEBI" id="CHEBI:15377"/>
        <dbReference type="ChEBI" id="CHEBI:28563"/>
        <dbReference type="ChEBI" id="CHEBI:59087"/>
        <dbReference type="ChEBI" id="CHEBI:139493"/>
        <dbReference type="EC" id="3.2.1.113"/>
    </reaction>
</comment>
<protein>
    <recommendedName>
        <fullName evidence="13">alpha-1,2-Mannosidase</fullName>
        <ecNumber evidence="13">3.2.1.-</ecNumber>
    </recommendedName>
</protein>
<comment type="pathway">
    <text evidence="2">Protein modification; protein glycosylation.</text>
</comment>
<proteinExistence type="inferred from homology"/>
<feature type="active site" evidence="10">
    <location>
        <position position="284"/>
    </location>
</feature>
<keyword evidence="15" id="KW-1185">Reference proteome</keyword>
<evidence type="ECO:0000256" key="12">
    <source>
        <dbReference type="PIRSR" id="PIRSR601382-3"/>
    </source>
</evidence>
<dbReference type="SUPFAM" id="SSF48225">
    <property type="entry name" value="Seven-hairpin glycosidases"/>
    <property type="match status" value="1"/>
</dbReference>
<dbReference type="InterPro" id="IPR050749">
    <property type="entry name" value="Glycosyl_Hydrolase_47"/>
</dbReference>
<feature type="binding site" evidence="11">
    <location>
        <position position="541"/>
    </location>
    <ligand>
        <name>Ca(2+)</name>
        <dbReference type="ChEBI" id="CHEBI:29108"/>
    </ligand>
</feature>
<dbReference type="OMA" id="AAFKHSW"/>
<dbReference type="InParanoid" id="G0VL06"/>
<dbReference type="PANTHER" id="PTHR11742">
    <property type="entry name" value="MANNOSYL-OLIGOSACCHARIDE ALPHA-1,2-MANNOSIDASE-RELATED"/>
    <property type="match status" value="1"/>
</dbReference>
<accession>G0VL06</accession>
<dbReference type="GO" id="GO:0005975">
    <property type="term" value="P:carbohydrate metabolic process"/>
    <property type="evidence" value="ECO:0007669"/>
    <property type="project" value="InterPro"/>
</dbReference>
<dbReference type="EMBL" id="HE576761">
    <property type="protein sequence ID" value="CCC72195.1"/>
    <property type="molecule type" value="Genomic_DNA"/>
</dbReference>
<evidence type="ECO:0000256" key="6">
    <source>
        <dbReference type="ARBA" id="ARBA00022837"/>
    </source>
</evidence>
<feature type="active site" description="Proton donor" evidence="10">
    <location>
        <position position="411"/>
    </location>
</feature>
<dbReference type="RefSeq" id="XP_003678532.1">
    <property type="nucleotide sequence ID" value="XM_003678484.1"/>
</dbReference>